<organism evidence="17 18">
    <name type="scientific">Mycena rosella</name>
    <name type="common">Pink bonnet</name>
    <name type="synonym">Agaricus rosellus</name>
    <dbReference type="NCBI Taxonomy" id="1033263"/>
    <lineage>
        <taxon>Eukaryota</taxon>
        <taxon>Fungi</taxon>
        <taxon>Dikarya</taxon>
        <taxon>Basidiomycota</taxon>
        <taxon>Agaricomycotina</taxon>
        <taxon>Agaricomycetes</taxon>
        <taxon>Agaricomycetidae</taxon>
        <taxon>Agaricales</taxon>
        <taxon>Marasmiineae</taxon>
        <taxon>Mycenaceae</taxon>
        <taxon>Mycena</taxon>
    </lineage>
</organism>
<feature type="chain" id="PRO_5042023473" evidence="16">
    <location>
        <begin position="20"/>
        <end position="553"/>
    </location>
</feature>
<reference evidence="17" key="1">
    <citation type="submission" date="2023-03" db="EMBL/GenBank/DDBJ databases">
        <title>Massive genome expansion in bonnet fungi (Mycena s.s.) driven by repeated elements and novel gene families across ecological guilds.</title>
        <authorList>
            <consortium name="Lawrence Berkeley National Laboratory"/>
            <person name="Harder C.B."/>
            <person name="Miyauchi S."/>
            <person name="Viragh M."/>
            <person name="Kuo A."/>
            <person name="Thoen E."/>
            <person name="Andreopoulos B."/>
            <person name="Lu D."/>
            <person name="Skrede I."/>
            <person name="Drula E."/>
            <person name="Henrissat B."/>
            <person name="Morin E."/>
            <person name="Kohler A."/>
            <person name="Barry K."/>
            <person name="LaButti K."/>
            <person name="Morin E."/>
            <person name="Salamov A."/>
            <person name="Lipzen A."/>
            <person name="Mereny Z."/>
            <person name="Hegedus B."/>
            <person name="Baldrian P."/>
            <person name="Stursova M."/>
            <person name="Weitz H."/>
            <person name="Taylor A."/>
            <person name="Grigoriev I.V."/>
            <person name="Nagy L.G."/>
            <person name="Martin F."/>
            <person name="Kauserud H."/>
        </authorList>
    </citation>
    <scope>NUCLEOTIDE SEQUENCE</scope>
    <source>
        <strain evidence="17">CBHHK067</strain>
    </source>
</reference>
<evidence type="ECO:0000256" key="12">
    <source>
        <dbReference type="ARBA" id="ARBA00023136"/>
    </source>
</evidence>
<dbReference type="InterPro" id="IPR002401">
    <property type="entry name" value="Cyt_P450_E_grp-I"/>
</dbReference>
<comment type="cofactor">
    <cofactor evidence="1 13">
        <name>heme</name>
        <dbReference type="ChEBI" id="CHEBI:30413"/>
    </cofactor>
</comment>
<dbReference type="GO" id="GO:0016020">
    <property type="term" value="C:membrane"/>
    <property type="evidence" value="ECO:0007669"/>
    <property type="project" value="UniProtKB-SubCell"/>
</dbReference>
<dbReference type="PROSITE" id="PS00086">
    <property type="entry name" value="CYTOCHROME_P450"/>
    <property type="match status" value="1"/>
</dbReference>
<evidence type="ECO:0000256" key="9">
    <source>
        <dbReference type="ARBA" id="ARBA00023002"/>
    </source>
</evidence>
<dbReference type="InterPro" id="IPR036396">
    <property type="entry name" value="Cyt_P450_sf"/>
</dbReference>
<dbReference type="Proteomes" id="UP001221757">
    <property type="component" value="Unassembled WGS sequence"/>
</dbReference>
<evidence type="ECO:0000256" key="13">
    <source>
        <dbReference type="PIRSR" id="PIRSR602401-1"/>
    </source>
</evidence>
<dbReference type="GO" id="GO:0004497">
    <property type="term" value="F:monooxygenase activity"/>
    <property type="evidence" value="ECO:0007669"/>
    <property type="project" value="UniProtKB-KW"/>
</dbReference>
<keyword evidence="5 13" id="KW-0349">Heme</keyword>
<dbReference type="PRINTS" id="PR00385">
    <property type="entry name" value="P450"/>
</dbReference>
<keyword evidence="11 14" id="KW-0503">Monooxygenase</keyword>
<comment type="caution">
    <text evidence="17">The sequence shown here is derived from an EMBL/GenBank/DDBJ whole genome shotgun (WGS) entry which is preliminary data.</text>
</comment>
<keyword evidence="9 14" id="KW-0560">Oxidoreductase</keyword>
<dbReference type="PANTHER" id="PTHR24305:SF166">
    <property type="entry name" value="CYTOCHROME P450 12A4, MITOCHONDRIAL-RELATED"/>
    <property type="match status" value="1"/>
</dbReference>
<dbReference type="PANTHER" id="PTHR24305">
    <property type="entry name" value="CYTOCHROME P450"/>
    <property type="match status" value="1"/>
</dbReference>
<keyword evidence="7 13" id="KW-0479">Metal-binding</keyword>
<feature type="region of interest" description="Disordered" evidence="15">
    <location>
        <begin position="361"/>
        <end position="429"/>
    </location>
</feature>
<dbReference type="InterPro" id="IPR050121">
    <property type="entry name" value="Cytochrome_P450_monoxygenase"/>
</dbReference>
<comment type="pathway">
    <text evidence="3">Secondary metabolite biosynthesis; terpenoid biosynthesis.</text>
</comment>
<keyword evidence="6" id="KW-0812">Transmembrane</keyword>
<name>A0AAD7DEE9_MYCRO</name>
<comment type="subcellular location">
    <subcellularLocation>
        <location evidence="2">Membrane</location>
    </subcellularLocation>
</comment>
<gene>
    <name evidence="17" type="ORF">B0H17DRAFT_1331745</name>
</gene>
<evidence type="ECO:0000256" key="16">
    <source>
        <dbReference type="SAM" id="SignalP"/>
    </source>
</evidence>
<keyword evidence="10 13" id="KW-0408">Iron</keyword>
<evidence type="ECO:0000256" key="11">
    <source>
        <dbReference type="ARBA" id="ARBA00023033"/>
    </source>
</evidence>
<comment type="similarity">
    <text evidence="4 14">Belongs to the cytochrome P450 family.</text>
</comment>
<dbReference type="Gene3D" id="1.10.630.10">
    <property type="entry name" value="Cytochrome P450"/>
    <property type="match status" value="2"/>
</dbReference>
<dbReference type="AlphaFoldDB" id="A0AAD7DEE9"/>
<evidence type="ECO:0000256" key="3">
    <source>
        <dbReference type="ARBA" id="ARBA00004721"/>
    </source>
</evidence>
<dbReference type="InterPro" id="IPR017972">
    <property type="entry name" value="Cyt_P450_CS"/>
</dbReference>
<dbReference type="PRINTS" id="PR00463">
    <property type="entry name" value="EP450I"/>
</dbReference>
<dbReference type="SUPFAM" id="SSF48264">
    <property type="entry name" value="Cytochrome P450"/>
    <property type="match status" value="1"/>
</dbReference>
<dbReference type="EMBL" id="JARKIE010000072">
    <property type="protein sequence ID" value="KAJ7689403.1"/>
    <property type="molecule type" value="Genomic_DNA"/>
</dbReference>
<dbReference type="Pfam" id="PF00067">
    <property type="entry name" value="p450"/>
    <property type="match status" value="2"/>
</dbReference>
<evidence type="ECO:0000256" key="5">
    <source>
        <dbReference type="ARBA" id="ARBA00022617"/>
    </source>
</evidence>
<evidence type="ECO:0000256" key="8">
    <source>
        <dbReference type="ARBA" id="ARBA00022989"/>
    </source>
</evidence>
<keyword evidence="8" id="KW-1133">Transmembrane helix</keyword>
<evidence type="ECO:0000256" key="6">
    <source>
        <dbReference type="ARBA" id="ARBA00022692"/>
    </source>
</evidence>
<feature type="binding site" description="axial binding residue" evidence="13">
    <location>
        <position position="490"/>
    </location>
    <ligand>
        <name>heme</name>
        <dbReference type="ChEBI" id="CHEBI:30413"/>
    </ligand>
    <ligandPart>
        <name>Fe</name>
        <dbReference type="ChEBI" id="CHEBI:18248"/>
    </ligandPart>
</feature>
<keyword evidence="16" id="KW-0732">Signal</keyword>
<evidence type="ECO:0000256" key="15">
    <source>
        <dbReference type="SAM" id="MobiDB-lite"/>
    </source>
</evidence>
<evidence type="ECO:0000256" key="4">
    <source>
        <dbReference type="ARBA" id="ARBA00010617"/>
    </source>
</evidence>
<keyword evidence="12" id="KW-0472">Membrane</keyword>
<feature type="compositionally biased region" description="Low complexity" evidence="15">
    <location>
        <begin position="394"/>
        <end position="411"/>
    </location>
</feature>
<evidence type="ECO:0000313" key="18">
    <source>
        <dbReference type="Proteomes" id="UP001221757"/>
    </source>
</evidence>
<sequence length="553" mass="61222">MAIFHLFAAFLAAWLTARGAEKYMSLRAASRGFGTCPNAGLVWLHPFRTVALILAPWFPLKDQTGYYFAKFAFYAKYGSTCISSVTLSGSIPTLWIADAQAIKTVASESTIFQKDVEAYEALNIYGQNMVGTEGADWKRHRRVANPAFNDQRIRLDRDSARRKRVVEEMNTKLNTDSSLTIDATEDLVQVTLLVIASAGFGRRASWQEDSAGAPPPGHTRAFRAAVSSALARLFTRVLTPQWVWALSTRVRLPLLGPALVETRESFDALRAHMLDLISLARAWVVGGKVGAWTRALRNLVEANMTQADDVHHKKLTDDELLSNIFTFLLAGHETSAHSLSFAVAMLALYPTSNRHIRRDAQGLADGCPTPPRLRPTRNTCPSCNTRSQHSKKQSASSRPSRGSARSRTPTAPDRAPLRPGRTGDIRGATPFTVPVKQGSIVVIDILALHMNPMYWGADAAEFKPARFIDTEGYRWPRDAFFAFSGGARSCIGQRFALAESVCALAMIVRSYTVCLPDHLQGKPLEEQKRVLLRWKPGVTITPTDCVVRLRRRT</sequence>
<evidence type="ECO:0000256" key="10">
    <source>
        <dbReference type="ARBA" id="ARBA00023004"/>
    </source>
</evidence>
<dbReference type="InterPro" id="IPR001128">
    <property type="entry name" value="Cyt_P450"/>
</dbReference>
<evidence type="ECO:0000256" key="7">
    <source>
        <dbReference type="ARBA" id="ARBA00022723"/>
    </source>
</evidence>
<evidence type="ECO:0000313" key="17">
    <source>
        <dbReference type="EMBL" id="KAJ7689403.1"/>
    </source>
</evidence>
<protein>
    <submittedName>
        <fullName evidence="17">Cytochrome P450</fullName>
    </submittedName>
</protein>
<evidence type="ECO:0000256" key="2">
    <source>
        <dbReference type="ARBA" id="ARBA00004370"/>
    </source>
</evidence>
<evidence type="ECO:0000256" key="1">
    <source>
        <dbReference type="ARBA" id="ARBA00001971"/>
    </source>
</evidence>
<evidence type="ECO:0000256" key="14">
    <source>
        <dbReference type="RuleBase" id="RU000461"/>
    </source>
</evidence>
<keyword evidence="18" id="KW-1185">Reference proteome</keyword>
<feature type="signal peptide" evidence="16">
    <location>
        <begin position="1"/>
        <end position="19"/>
    </location>
</feature>
<proteinExistence type="inferred from homology"/>
<dbReference type="GO" id="GO:0020037">
    <property type="term" value="F:heme binding"/>
    <property type="evidence" value="ECO:0007669"/>
    <property type="project" value="InterPro"/>
</dbReference>
<dbReference type="GO" id="GO:0005506">
    <property type="term" value="F:iron ion binding"/>
    <property type="evidence" value="ECO:0007669"/>
    <property type="project" value="InterPro"/>
</dbReference>
<dbReference type="GO" id="GO:0016705">
    <property type="term" value="F:oxidoreductase activity, acting on paired donors, with incorporation or reduction of molecular oxygen"/>
    <property type="evidence" value="ECO:0007669"/>
    <property type="project" value="InterPro"/>
</dbReference>
<accession>A0AAD7DEE9</accession>